<dbReference type="InterPro" id="IPR011856">
    <property type="entry name" value="tRNA_endonuc-like_dom_sf"/>
</dbReference>
<evidence type="ECO:0000259" key="8">
    <source>
        <dbReference type="Pfam" id="PF26577"/>
    </source>
</evidence>
<dbReference type="GO" id="GO:0003676">
    <property type="term" value="F:nucleic acid binding"/>
    <property type="evidence" value="ECO:0007669"/>
    <property type="project" value="InterPro"/>
</dbReference>
<evidence type="ECO:0000313" key="9">
    <source>
        <dbReference type="Ensembl" id="ENSGMOP00000061326.1"/>
    </source>
</evidence>
<evidence type="ECO:0000256" key="5">
    <source>
        <dbReference type="PIRSR" id="PIRSR017250-50"/>
    </source>
</evidence>
<dbReference type="GO" id="GO:0000213">
    <property type="term" value="F:tRNA-intron lyase activity"/>
    <property type="evidence" value="ECO:0007669"/>
    <property type="project" value="UniProtKB-UniRule"/>
</dbReference>
<keyword evidence="2 4" id="KW-0819">tRNA processing</keyword>
<dbReference type="InterPro" id="IPR036167">
    <property type="entry name" value="tRNA_intron_Endo_cat-like_sf"/>
</dbReference>
<evidence type="ECO:0000256" key="4">
    <source>
        <dbReference type="PIRNR" id="PIRNR017250"/>
    </source>
</evidence>
<dbReference type="GO" id="GO:0000379">
    <property type="term" value="P:tRNA-type intron splice site recognition and cleavage"/>
    <property type="evidence" value="ECO:0007669"/>
    <property type="project" value="UniProtKB-UniRule"/>
</dbReference>
<dbReference type="GO" id="GO:0005730">
    <property type="term" value="C:nucleolus"/>
    <property type="evidence" value="ECO:0007669"/>
    <property type="project" value="UniProtKB-SubCell"/>
</dbReference>
<reference evidence="9" key="2">
    <citation type="submission" date="2025-09" db="UniProtKB">
        <authorList>
            <consortium name="Ensembl"/>
        </authorList>
    </citation>
    <scope>IDENTIFICATION</scope>
</reference>
<dbReference type="Gene3D" id="3.40.1350.10">
    <property type="match status" value="1"/>
</dbReference>
<feature type="domain" description="TSEN34 N-terminal" evidence="8">
    <location>
        <begin position="38"/>
        <end position="100"/>
    </location>
</feature>
<evidence type="ECO:0000313" key="10">
    <source>
        <dbReference type="Proteomes" id="UP000694546"/>
    </source>
</evidence>
<dbReference type="InterPro" id="IPR059049">
    <property type="entry name" value="TSEN34_N"/>
</dbReference>
<feature type="domain" description="tRNA intron endonuclease catalytic" evidence="7">
    <location>
        <begin position="213"/>
        <end position="286"/>
    </location>
</feature>
<name>A0A8C5CKB2_GADMO</name>
<accession>A0A8C5CKB2</accession>
<evidence type="ECO:0000256" key="3">
    <source>
        <dbReference type="ARBA" id="ARBA00023239"/>
    </source>
</evidence>
<evidence type="ECO:0000256" key="1">
    <source>
        <dbReference type="ARBA" id="ARBA00008078"/>
    </source>
</evidence>
<evidence type="ECO:0000256" key="6">
    <source>
        <dbReference type="SAM" id="MobiDB-lite"/>
    </source>
</evidence>
<dbReference type="InterPro" id="IPR016690">
    <property type="entry name" value="TSEN34"/>
</dbReference>
<dbReference type="GeneTree" id="ENSGT00390000003912"/>
<sequence length="305" mass="32680">MDATPTAELTSTPGQHVVEPLQDGGGGDGTSRRPHPLIGIHLCGSTALVWRTADVKAAREAGVVGSLVGALPRQPRQNGRLGRPLQLGQEELRLLLQKQASGDDLESSAPVECYEEEQRSSFEAQSILALEERKSALLRAMGGAKQGYHGNHTPDGGVSGRLEVLDQSFVFPRSAVAVQLRTARAGLSHCSDERTLLSAAQPGSSQRAPRSESRFQVFRDLRQRGYYITSAGKFGGDFLVYPGDPLRFHAHFIAVCVALDEQLPLVDVLAVARLGSNVKKTVLLCSPGGPAAPVHYTSLQWSGMV</sequence>
<dbReference type="PIRSF" id="PIRSF017250">
    <property type="entry name" value="tRNA_splic_SEN34"/>
    <property type="match status" value="1"/>
</dbReference>
<dbReference type="Ensembl" id="ENSGMOT00000027842.1">
    <property type="protein sequence ID" value="ENSGMOP00000061326.1"/>
    <property type="gene ID" value="ENSGMOG00000001961.2"/>
</dbReference>
<dbReference type="InterPro" id="IPR006677">
    <property type="entry name" value="tRNA_intron_Endonuc_cat-like"/>
</dbReference>
<dbReference type="GO" id="GO:0000214">
    <property type="term" value="C:tRNA-intron endonuclease complex"/>
    <property type="evidence" value="ECO:0007669"/>
    <property type="project" value="UniProtKB-UniRule"/>
</dbReference>
<comment type="function">
    <text evidence="4">Constitutes one of the two catalytic subunit of the tRNA-splicing endonuclease complex, a complex responsible for identification and cleavage of the splice sites in pre-tRNA. It cleaves pre-tRNA at the 5'- and 3'-splice sites to release the intron. The products are an intron and two tRNA half-molecules bearing 2',3'-cyclic phosphate and 5'-OH termini. There are no conserved sequences at the splice sites, but the intron is invariably located at the same site in the gene, placing the splice sites an invariant distance from the constant structural features of the tRNA body.</text>
</comment>
<comment type="similarity">
    <text evidence="1 4">Belongs to the tRNA-intron endonuclease family.</text>
</comment>
<dbReference type="Pfam" id="PF01974">
    <property type="entry name" value="tRNA_int_endo"/>
    <property type="match status" value="1"/>
</dbReference>
<dbReference type="CDD" id="cd22363">
    <property type="entry name" value="tRNA-intron_lyase_C"/>
    <property type="match status" value="1"/>
</dbReference>
<proteinExistence type="inferred from homology"/>
<organism evidence="9 10">
    <name type="scientific">Gadus morhua</name>
    <name type="common">Atlantic cod</name>
    <dbReference type="NCBI Taxonomy" id="8049"/>
    <lineage>
        <taxon>Eukaryota</taxon>
        <taxon>Metazoa</taxon>
        <taxon>Chordata</taxon>
        <taxon>Craniata</taxon>
        <taxon>Vertebrata</taxon>
        <taxon>Euteleostomi</taxon>
        <taxon>Actinopterygii</taxon>
        <taxon>Neopterygii</taxon>
        <taxon>Teleostei</taxon>
        <taxon>Neoteleostei</taxon>
        <taxon>Acanthomorphata</taxon>
        <taxon>Zeiogadaria</taxon>
        <taxon>Gadariae</taxon>
        <taxon>Gadiformes</taxon>
        <taxon>Gadoidei</taxon>
        <taxon>Gadidae</taxon>
        <taxon>Gadus</taxon>
    </lineage>
</organism>
<dbReference type="NCBIfam" id="TIGR00324">
    <property type="entry name" value="endA"/>
    <property type="match status" value="1"/>
</dbReference>
<comment type="subcellular location">
    <subcellularLocation>
        <location evidence="4">Nucleus</location>
    </subcellularLocation>
</comment>
<dbReference type="OMA" id="RTFSLEW"/>
<dbReference type="EC" id="4.6.1.16" evidence="4"/>
<feature type="active site" evidence="5">
    <location>
        <position position="241"/>
    </location>
</feature>
<dbReference type="SUPFAM" id="SSF53032">
    <property type="entry name" value="tRNA-intron endonuclease catalytic domain-like"/>
    <property type="match status" value="1"/>
</dbReference>
<dbReference type="InterPro" id="IPR006676">
    <property type="entry name" value="tRNA_splic"/>
</dbReference>
<evidence type="ECO:0000256" key="2">
    <source>
        <dbReference type="ARBA" id="ARBA00022694"/>
    </source>
</evidence>
<reference evidence="9" key="1">
    <citation type="submission" date="2025-08" db="UniProtKB">
        <authorList>
            <consortium name="Ensembl"/>
        </authorList>
    </citation>
    <scope>IDENTIFICATION</scope>
</reference>
<evidence type="ECO:0000259" key="7">
    <source>
        <dbReference type="Pfam" id="PF01974"/>
    </source>
</evidence>
<dbReference type="Proteomes" id="UP000694546">
    <property type="component" value="Chromosome 16"/>
</dbReference>
<keyword evidence="3 4" id="KW-0456">Lyase</keyword>
<dbReference type="GO" id="GO:0006397">
    <property type="term" value="P:mRNA processing"/>
    <property type="evidence" value="ECO:0007669"/>
    <property type="project" value="UniProtKB-KW"/>
</dbReference>
<keyword evidence="10" id="KW-1185">Reference proteome</keyword>
<protein>
    <recommendedName>
        <fullName evidence="4">tRNA-splicing endonuclease subunit Sen34</fullName>
        <ecNumber evidence="4">4.6.1.16</ecNumber>
    </recommendedName>
</protein>
<dbReference type="Pfam" id="PF26577">
    <property type="entry name" value="TSEN34_N"/>
    <property type="match status" value="1"/>
</dbReference>
<dbReference type="PANTHER" id="PTHR13070:SF0">
    <property type="entry name" value="TRNA-SPLICING ENDONUCLEASE SUBUNIT SEN34"/>
    <property type="match status" value="1"/>
</dbReference>
<dbReference type="AlphaFoldDB" id="A0A8C5CKB2"/>
<keyword evidence="4" id="KW-0539">Nucleus</keyword>
<feature type="active site" evidence="5">
    <location>
        <position position="249"/>
    </location>
</feature>
<feature type="region of interest" description="Disordered" evidence="6">
    <location>
        <begin position="1"/>
        <end position="33"/>
    </location>
</feature>
<feature type="active site" evidence="5">
    <location>
        <position position="280"/>
    </location>
</feature>
<dbReference type="PANTHER" id="PTHR13070">
    <property type="entry name" value="TRNA-SPLICING ENDONUCLEASE SUBUNIT SEN34-RELATED"/>
    <property type="match status" value="1"/>
</dbReference>